<proteinExistence type="predicted"/>
<dbReference type="ExpressionAtlas" id="A0A2R8Y5W0">
    <property type="expression patterns" value="baseline and differential"/>
</dbReference>
<dbReference type="EMBL" id="AL034369">
    <property type="status" value="NOT_ANNOTATED_CDS"/>
    <property type="molecule type" value="Genomic_DNA"/>
</dbReference>
<dbReference type="AlphaFoldDB" id="A0A2R8Y5W0"/>
<keyword evidence="1" id="KW-0732">Signal</keyword>
<dbReference type="Ensembl" id="ENST00000642185.1">
    <property type="protein sequence ID" value="ENSP00000495101.1"/>
    <property type="gene ID" value="ENSG00000188153.15"/>
</dbReference>
<dbReference type="Proteomes" id="UP000005640">
    <property type="component" value="Chromosome X"/>
</dbReference>
<dbReference type="GeneTree" id="ENSGT00940000162034"/>
<dbReference type="Ensembl" id="ENST00000642185.1">
    <property type="protein sequence ID" value="ENSP00000495101.1"/>
    <property type="gene ID" value="ENSG00000188153.14"/>
</dbReference>
<dbReference type="EMBL" id="AL031622">
    <property type="status" value="NOT_ANNOTATED_CDS"/>
    <property type="molecule type" value="Genomic_DNA"/>
</dbReference>
<name>A0A2R8Y5W0_HUMAN</name>
<evidence type="ECO:0000313" key="3">
    <source>
        <dbReference type="Proteomes" id="UP000005640"/>
    </source>
</evidence>
<reference evidence="2" key="4">
    <citation type="submission" date="2025-08" db="UniProtKB">
        <authorList>
            <consortium name="Ensembl"/>
        </authorList>
    </citation>
    <scope>IDENTIFICATION</scope>
</reference>
<reference evidence="2" key="5">
    <citation type="submission" date="2025-09" db="UniProtKB">
        <authorList>
            <consortium name="Ensembl"/>
        </authorList>
    </citation>
    <scope>IDENTIFICATION</scope>
</reference>
<dbReference type="Bgee" id="ENSG00000188153">
    <property type="expression patterns" value="Expressed in mucosa of stomach and 184 other cell types or tissues"/>
</dbReference>
<keyword evidence="3" id="KW-1185">Reference proteome</keyword>
<feature type="chain" id="PRO_5015342133" evidence="1">
    <location>
        <begin position="27"/>
        <end position="40"/>
    </location>
</feature>
<dbReference type="EMBL" id="KF459303">
    <property type="status" value="NOT_ANNOTATED_CDS"/>
    <property type="molecule type" value="Genomic_DNA"/>
</dbReference>
<dbReference type="EMBL" id="AL136364">
    <property type="status" value="NOT_ANNOTATED_CDS"/>
    <property type="molecule type" value="Genomic_DNA"/>
</dbReference>
<sequence>MKLRGVSLAAGLFLLALSLWGQPAEAAEETLFATPVTQAF</sequence>
<dbReference type="OrthoDB" id="10071882at2759"/>
<dbReference type="VEuPathDB" id="HostDB:ENSG00000188153"/>
<organism evidence="2 3">
    <name type="scientific">Homo sapiens</name>
    <name type="common">Human</name>
    <dbReference type="NCBI Taxonomy" id="9606"/>
    <lineage>
        <taxon>Eukaryota</taxon>
        <taxon>Metazoa</taxon>
        <taxon>Chordata</taxon>
        <taxon>Craniata</taxon>
        <taxon>Vertebrata</taxon>
        <taxon>Euteleostomi</taxon>
        <taxon>Mammalia</taxon>
        <taxon>Eutheria</taxon>
        <taxon>Euarchontoglires</taxon>
        <taxon>Primates</taxon>
        <taxon>Haplorrhini</taxon>
        <taxon>Catarrhini</taxon>
        <taxon>Hominidae</taxon>
        <taxon>Homo</taxon>
    </lineage>
</organism>
<dbReference type="EMBL" id="AL035425">
    <property type="status" value="NOT_ANNOTATED_CDS"/>
    <property type="molecule type" value="Genomic_DNA"/>
</dbReference>
<dbReference type="OpenTargets" id="ENSG00000188153"/>
<evidence type="ECO:0000313" key="2">
    <source>
        <dbReference type="Ensembl" id="ENSP00000495101.1"/>
    </source>
</evidence>
<dbReference type="ChiTaRS" id="COL4A5">
    <property type="organism name" value="human"/>
</dbReference>
<reference evidence="2 3" key="2">
    <citation type="journal article" date="2004" name="Nature">
        <title>Finishing the euchromatic sequence of the human genome.</title>
        <authorList>
            <consortium name="International Human Genome Sequencing Consortium"/>
        </authorList>
    </citation>
    <scope>NUCLEOTIDE SEQUENCE [LARGE SCALE GENOMIC DNA]</scope>
</reference>
<reference evidence="2 3" key="1">
    <citation type="journal article" date="2001" name="Nature">
        <title>Initial sequencing and analysis of the human genome.</title>
        <authorList>
            <consortium name="International Human Genome Sequencing Consortium"/>
            <person name="Lander E.S."/>
            <person name="Linton L.M."/>
            <person name="Birren B."/>
            <person name="Nusbaum C."/>
            <person name="Zody M.C."/>
            <person name="Baldwin J."/>
            <person name="Devon K."/>
            <person name="Dewar K."/>
            <person name="Doyle M."/>
            <person name="FitzHugh W."/>
            <person name="Funke R."/>
            <person name="Gage D."/>
            <person name="Harris K."/>
            <person name="Heaford A."/>
            <person name="Howland J."/>
            <person name="Kann L."/>
            <person name="Lehoczky J."/>
            <person name="LeVine R."/>
            <person name="McEwan P."/>
            <person name="McKernan K."/>
            <person name="Meldrim J."/>
            <person name="Mesirov J.P."/>
            <person name="Miranda C."/>
            <person name="Morris W."/>
            <person name="Naylor J."/>
            <person name="Raymond C."/>
            <person name="Rosetti M."/>
            <person name="Santos R."/>
            <person name="Sheridan A."/>
            <person name="Sougnez C."/>
            <person name="Stange-Thomann N."/>
            <person name="Stojanovic N."/>
            <person name="Subramanian A."/>
            <person name="Wyman D."/>
            <person name="Rogers J."/>
            <person name="Sulston J."/>
            <person name="Ainscough R."/>
            <person name="Beck S."/>
            <person name="Bentley D."/>
            <person name="Burton J."/>
            <person name="Clee C."/>
            <person name="Carter N."/>
            <person name="Coulson A."/>
            <person name="Deadman R."/>
            <person name="Deloukas P."/>
            <person name="Dunham A."/>
            <person name="Dunham I."/>
            <person name="Durbin R."/>
            <person name="French L."/>
            <person name="Grafham D."/>
            <person name="Gregory S."/>
            <person name="Hubbard T."/>
            <person name="Humphray S."/>
            <person name="Hunt A."/>
            <person name="Jones M."/>
            <person name="Lloyd C."/>
            <person name="McMurray A."/>
            <person name="Matthews L."/>
            <person name="Mercer S."/>
            <person name="Milne S."/>
            <person name="Mullikin J.C."/>
            <person name="Mungall A."/>
            <person name="Plumb R."/>
            <person name="Ross M."/>
            <person name="Shownkeen R."/>
            <person name="Sims S."/>
            <person name="Waterston R.H."/>
            <person name="Wilson R.K."/>
            <person name="Hillier L.W."/>
            <person name="McPherson J.D."/>
            <person name="Marra M.A."/>
            <person name="Mardis E.R."/>
            <person name="Fulton L.A."/>
            <person name="Chinwalla A.T."/>
            <person name="Pepin K.H."/>
            <person name="Gish W.R."/>
            <person name="Chissoe S.L."/>
            <person name="Wendl M.C."/>
            <person name="Delehaunty K.D."/>
            <person name="Miner T.L."/>
            <person name="Delehaunty A."/>
            <person name="Kramer J.B."/>
            <person name="Cook L.L."/>
            <person name="Fulton R.S."/>
            <person name="Johnson D.L."/>
            <person name="Minx P.J."/>
            <person name="Clifton S.W."/>
            <person name="Hawkins T."/>
            <person name="Branscomb E."/>
            <person name="Predki P."/>
            <person name="Richardson P."/>
            <person name="Wenning S."/>
            <person name="Slezak T."/>
            <person name="Doggett N."/>
            <person name="Cheng J.F."/>
            <person name="Olsen A."/>
            <person name="Lucas S."/>
            <person name="Elkin C."/>
            <person name="Uberbacher E."/>
            <person name="Frazier M."/>
            <person name="Gibbs R.A."/>
            <person name="Muzny D.M."/>
            <person name="Scherer S.E."/>
            <person name="Bouck J.B."/>
            <person name="Sodergren E.J."/>
            <person name="Worley K.C."/>
            <person name="Rives C.M."/>
            <person name="Gorrell J.H."/>
            <person name="Metzker M.L."/>
            <person name="Naylor S.L."/>
            <person name="Kucherlapati R.S."/>
            <person name="Nelson D.L."/>
            <person name="Weinstock G.M."/>
            <person name="Sakaki Y."/>
            <person name="Fujiyama A."/>
            <person name="Hattori M."/>
            <person name="Yada T."/>
            <person name="Toyoda A."/>
            <person name="Itoh T."/>
            <person name="Kawagoe C."/>
            <person name="Watanabe H."/>
            <person name="Totoki Y."/>
            <person name="Taylor T."/>
            <person name="Weissenbach J."/>
            <person name="Heilig R."/>
            <person name="Saurin W."/>
            <person name="Artiguenave F."/>
            <person name="Brottier P."/>
            <person name="Bruls T."/>
            <person name="Pelletier E."/>
            <person name="Robert C."/>
            <person name="Wincker P."/>
            <person name="Smith D.R."/>
            <person name="Doucette-Stamm L."/>
            <person name="Rubenfield M."/>
            <person name="Weinstock K."/>
            <person name="Lee H.M."/>
            <person name="Dubois J."/>
            <person name="Rosenthal A."/>
            <person name="Platzer M."/>
            <person name="Nyakatura G."/>
            <person name="Taudien S."/>
            <person name="Rump A."/>
            <person name="Yang H."/>
            <person name="Yu J."/>
            <person name="Wang J."/>
            <person name="Huang G."/>
            <person name="Gu J."/>
            <person name="Hood L."/>
            <person name="Rowen L."/>
            <person name="Madan A."/>
            <person name="Qin S."/>
            <person name="Davis R.W."/>
            <person name="Federspiel N.A."/>
            <person name="Abola A.P."/>
            <person name="Proctor M.J."/>
            <person name="Myers R.M."/>
            <person name="Schmutz J."/>
            <person name="Dickson M."/>
            <person name="Grimwood J."/>
            <person name="Cox D.R."/>
            <person name="Olson M.V."/>
            <person name="Kaul R."/>
            <person name="Raymond C."/>
            <person name="Shimizu N."/>
            <person name="Kawasaki K."/>
            <person name="Minoshima S."/>
            <person name="Evans G.A."/>
            <person name="Athanasiou M."/>
            <person name="Schultz R."/>
            <person name="Roe B.A."/>
            <person name="Chen F."/>
            <person name="Pan H."/>
            <person name="Ramser J."/>
            <person name="Lehrach H."/>
            <person name="Reinhardt R."/>
            <person name="McCombie W.R."/>
            <person name="de la Bastide M."/>
            <person name="Dedhia N."/>
            <person name="Blocker H."/>
            <person name="Hornischer K."/>
            <person name="Nordsiek G."/>
            <person name="Agarwala R."/>
            <person name="Aravind L."/>
            <person name="Bailey J.A."/>
            <person name="Bateman A."/>
            <person name="Batzoglou S."/>
            <person name="Birney E."/>
            <person name="Bork P."/>
            <person name="Brown D.G."/>
            <person name="Burge C.B."/>
            <person name="Cerutti L."/>
            <person name="Chen H.C."/>
            <person name="Church D."/>
            <person name="Clamp M."/>
            <person name="Copley R.R."/>
            <person name="Doerks T."/>
            <person name="Eddy S.R."/>
            <person name="Eichler E.E."/>
            <person name="Furey T.S."/>
            <person name="Galagan J."/>
            <person name="Gilbert J.G."/>
            <person name="Harmon C."/>
            <person name="Hayashizaki Y."/>
            <person name="Haussler D."/>
            <person name="Hermjakob H."/>
            <person name="Hokamp K."/>
            <person name="Jang W."/>
            <person name="Johnson L.S."/>
            <person name="Jones T.A."/>
            <person name="Kasif S."/>
            <person name="Kaspryzk A."/>
            <person name="Kennedy S."/>
            <person name="Kent W.J."/>
            <person name="Kitts P."/>
            <person name="Koonin E.V."/>
            <person name="Korf I."/>
            <person name="Kulp D."/>
            <person name="Lancet D."/>
            <person name="Lowe T.M."/>
            <person name="McLysaght A."/>
            <person name="Mikkelsen T."/>
            <person name="Moran J.V."/>
            <person name="Mulder N."/>
            <person name="Pollara V.J."/>
            <person name="Ponting C.P."/>
            <person name="Schuler G."/>
            <person name="Schultz J."/>
            <person name="Slater G."/>
            <person name="Smit A.F."/>
            <person name="Stupka E."/>
            <person name="Szustakowski J."/>
            <person name="Thierry-Mieg D."/>
            <person name="Thierry-Mieg J."/>
            <person name="Wagner L."/>
            <person name="Wallis J."/>
            <person name="Wheeler R."/>
            <person name="Williams A."/>
            <person name="Wolf Y.I."/>
            <person name="Wolfe K.H."/>
            <person name="Yang S.P."/>
            <person name="Yeh R.F."/>
            <person name="Collins F."/>
            <person name="Guyer M.S."/>
            <person name="Peterson J."/>
            <person name="Felsenfeld A."/>
            <person name="Wetterstrand K.A."/>
            <person name="Patrinos A."/>
            <person name="Morgan M.J."/>
            <person name="de Jong P."/>
            <person name="Catanese J.J."/>
            <person name="Osoegawa K."/>
            <person name="Shizuya H."/>
            <person name="Choi S."/>
            <person name="Chen Y.J."/>
        </authorList>
    </citation>
    <scope>NUCLEOTIDE SEQUENCE [LARGE SCALE GENOMIC DNA]</scope>
</reference>
<evidence type="ECO:0000256" key="1">
    <source>
        <dbReference type="SAM" id="SignalP"/>
    </source>
</evidence>
<reference evidence="2 3" key="3">
    <citation type="journal article" date="2005" name="Nature">
        <title>The DNA sequence of the human X chromosome.</title>
        <authorList>
            <person name="Ross M.T."/>
            <person name="Grafham D.V."/>
            <person name="Coffey A.J."/>
            <person name="Scherer S."/>
            <person name="McLay K."/>
            <person name="Muzny D."/>
            <person name="Platzer M."/>
            <person name="Howell G.R."/>
            <person name="Burrows C."/>
            <person name="Bird C.P."/>
            <person name="Frankish A."/>
            <person name="Lovell F.L."/>
            <person name="Howe K.L."/>
            <person name="Ashurst J.L."/>
            <person name="Fulton R.S."/>
            <person name="Sudbrak R."/>
            <person name="Wen G."/>
            <person name="Jones M.C."/>
            <person name="Hurles M.E."/>
            <person name="Andrews T.D."/>
            <person name="Scott C.E."/>
            <person name="Searle S."/>
            <person name="Ramser J."/>
            <person name="Whittaker A."/>
            <person name="Deadman R."/>
            <person name="Carter N.P."/>
            <person name="Hunt S.E."/>
            <person name="Chen R."/>
            <person name="Cree A."/>
            <person name="Gunaratne P."/>
            <person name="Havlak P."/>
            <person name="Hodgson A."/>
            <person name="Metzker M.L."/>
            <person name="Richards S."/>
            <person name="Scott G."/>
            <person name="Steffen D."/>
            <person name="Sodergren E."/>
            <person name="Wheeler D.A."/>
            <person name="Worley K.C."/>
            <person name="Ainscough R."/>
            <person name="Ambrose K.D."/>
            <person name="Ansari-Lari M.A."/>
            <person name="Aradhya S."/>
            <person name="Ashwell R.I."/>
            <person name="Babbage A.K."/>
            <person name="Bagguley C.L."/>
            <person name="Ballabio A."/>
            <person name="Banerjee R."/>
            <person name="Barker G.E."/>
            <person name="Barlow K.F."/>
            <person name="Barrett I.P."/>
            <person name="Bates K.N."/>
            <person name="Beare D.M."/>
            <person name="Beasley H."/>
            <person name="Beasley O."/>
            <person name="Beck A."/>
            <person name="Bethel G."/>
            <person name="Blechschmidt K."/>
            <person name="Brady N."/>
            <person name="Bray-Allen S."/>
            <person name="Bridgeman A.M."/>
            <person name="Brown A.J."/>
            <person name="Brown M.J."/>
            <person name="Bonnin D."/>
            <person name="Bruford E.A."/>
            <person name="Buhay C."/>
            <person name="Burch P."/>
            <person name="Burford D."/>
            <person name="Burgess J."/>
            <person name="Burrill W."/>
            <person name="Burton J."/>
            <person name="Bye J.M."/>
            <person name="Carder C."/>
            <person name="Carrel L."/>
            <person name="Chako J."/>
            <person name="Chapman J.C."/>
            <person name="Chavez D."/>
            <person name="Chen E."/>
            <person name="Chen G."/>
            <person name="Chen Y."/>
            <person name="Chen Z."/>
            <person name="Chinault C."/>
            <person name="Ciccodicola A."/>
            <person name="Clark S.Y."/>
            <person name="Clarke G."/>
            <person name="Clee C.M."/>
            <person name="Clegg S."/>
            <person name="Clerc-Blankenburg K."/>
            <person name="Clifford K."/>
            <person name="Cobley V."/>
            <person name="Cole C.G."/>
            <person name="Conquer J.S."/>
            <person name="Corby N."/>
            <person name="Connor R.E."/>
            <person name="David R."/>
            <person name="Davies J."/>
            <person name="Davis C."/>
            <person name="Davis J."/>
            <person name="Delgado O."/>
            <person name="Deshazo D."/>
            <person name="Dhami P."/>
            <person name="Ding Y."/>
            <person name="Dinh H."/>
            <person name="Dodsworth S."/>
            <person name="Draper H."/>
            <person name="Dugan-Rocha S."/>
            <person name="Dunham A."/>
            <person name="Dunn M."/>
            <person name="Durbin K.J."/>
            <person name="Dutta I."/>
            <person name="Eades T."/>
            <person name="Ellwood M."/>
            <person name="Emery-Cohen A."/>
            <person name="Errington H."/>
            <person name="Evans K.L."/>
            <person name="Faulkner L."/>
            <person name="Francis F."/>
            <person name="Frankland J."/>
            <person name="Fraser A.E."/>
            <person name="Galgoczy P."/>
            <person name="Gilbert J."/>
            <person name="Gill R."/>
            <person name="Glockner G."/>
            <person name="Gregory S.G."/>
            <person name="Gribble S."/>
            <person name="Griffiths C."/>
            <person name="Grocock R."/>
            <person name="Gu Y."/>
            <person name="Gwilliam R."/>
            <person name="Hamilton C."/>
            <person name="Hart E.A."/>
            <person name="Hawes A."/>
            <person name="Heath P.D."/>
            <person name="Heitmann K."/>
            <person name="Hennig S."/>
            <person name="Hernandez J."/>
            <person name="Hinzmann B."/>
            <person name="Ho S."/>
            <person name="Hoffs M."/>
            <person name="Howden P.J."/>
            <person name="Huckle E.J."/>
            <person name="Hume J."/>
            <person name="Hunt P.J."/>
            <person name="Hunt A.R."/>
            <person name="Isherwood J."/>
            <person name="Jacob L."/>
            <person name="Johnson D."/>
            <person name="Jones S."/>
            <person name="de Jong P.J."/>
            <person name="Joseph S.S."/>
            <person name="Keenan S."/>
            <person name="Kelly S."/>
            <person name="Kershaw J.K."/>
            <person name="Khan Z."/>
            <person name="Kioschis P."/>
            <person name="Klages S."/>
            <person name="Knights A.J."/>
            <person name="Kosiura A."/>
            <person name="Kovar-Smith C."/>
            <person name="Laird G.K."/>
            <person name="Langford C."/>
            <person name="Lawlor S."/>
            <person name="Leversha M."/>
            <person name="Lewis L."/>
            <person name="Liu W."/>
            <person name="Lloyd C."/>
            <person name="Lloyd D.M."/>
            <person name="Loulseged H."/>
            <person name="Loveland J.E."/>
            <person name="Lovell J.D."/>
            <person name="Lozado R."/>
            <person name="Lu J."/>
            <person name="Lyne R."/>
            <person name="Ma J."/>
            <person name="Maheshwari M."/>
            <person name="Matthews L.H."/>
            <person name="McDowall J."/>
            <person name="McLaren S."/>
            <person name="McMurray A."/>
            <person name="Meidl P."/>
            <person name="Meitinger T."/>
            <person name="Milne S."/>
            <person name="Miner G."/>
            <person name="Mistry S.L."/>
            <person name="Morgan M."/>
            <person name="Morris S."/>
            <person name="Muller I."/>
            <person name="Mullikin J.C."/>
            <person name="Nguyen N."/>
            <person name="Nordsiek G."/>
            <person name="Nyakatura G."/>
            <person name="O'Dell C.N."/>
            <person name="Okwuonu G."/>
            <person name="Palmer S."/>
            <person name="Pandian R."/>
            <person name="Parker D."/>
            <person name="Parrish J."/>
            <person name="Pasternak S."/>
            <person name="Patel D."/>
            <person name="Pearce A.V."/>
            <person name="Pearson D.M."/>
            <person name="Pelan S.E."/>
            <person name="Perez L."/>
            <person name="Porter K.M."/>
            <person name="Ramsey Y."/>
            <person name="Reichwald K."/>
            <person name="Rhodes S."/>
            <person name="Ridler K.A."/>
            <person name="Schlessinger D."/>
            <person name="Schueler M.G."/>
            <person name="Sehra H.K."/>
            <person name="Shaw-Smith C."/>
            <person name="Shen H."/>
            <person name="Sheridan E.M."/>
            <person name="Shownkeen R."/>
            <person name="Skuce C.D."/>
            <person name="Smith M.L."/>
            <person name="Sotheran E.C."/>
            <person name="Steingruber H.E."/>
            <person name="Steward C.A."/>
            <person name="Storey R."/>
            <person name="Swann R.M."/>
            <person name="Swarbreck D."/>
            <person name="Tabor P.E."/>
            <person name="Taudien S."/>
            <person name="Taylor T."/>
            <person name="Teague B."/>
            <person name="Thomas K."/>
            <person name="Thorpe A."/>
            <person name="Timms K."/>
            <person name="Tracey A."/>
            <person name="Trevanion S."/>
            <person name="Tromans A.C."/>
            <person name="d'Urso M."/>
            <person name="Verduzco D."/>
            <person name="Villasana D."/>
            <person name="Waldron L."/>
            <person name="Wall M."/>
            <person name="Wang Q."/>
            <person name="Warren J."/>
            <person name="Warry G.L."/>
            <person name="Wei X."/>
            <person name="West A."/>
            <person name="Whitehead S.L."/>
            <person name="Whiteley M.N."/>
            <person name="Wilkinson J.E."/>
            <person name="Willey D.L."/>
            <person name="Williams G."/>
            <person name="Williams L."/>
            <person name="Williamson A."/>
            <person name="Williamson H."/>
            <person name="Wilming L."/>
            <person name="Woodmansey R.L."/>
            <person name="Wray P.W."/>
            <person name="Yen J."/>
            <person name="Zhang J."/>
            <person name="Zhou J."/>
            <person name="Zoghbi H."/>
            <person name="Zorilla S."/>
            <person name="Buck D."/>
            <person name="Reinhardt R."/>
            <person name="Poustka A."/>
            <person name="Rosenthal A."/>
            <person name="Lehrach H."/>
            <person name="Meindl A."/>
            <person name="Minx P.J."/>
            <person name="Hillier L.W."/>
            <person name="Willard H.F."/>
            <person name="Wilson R.K."/>
            <person name="Waterston R.H."/>
            <person name="Rice C.M."/>
            <person name="Vaudin M."/>
            <person name="Coulson A."/>
            <person name="Nelson D.L."/>
            <person name="Weinstock G."/>
            <person name="Sulston J.E."/>
            <person name="Durbin R."/>
            <person name="Hubbard T."/>
            <person name="Gibbs R.A."/>
            <person name="Beck S."/>
            <person name="Rogers J."/>
            <person name="Bentley D.R."/>
        </authorList>
    </citation>
    <scope>NUCLEOTIDE SEQUENCE [LARGE SCALE GENOMIC DNA]</scope>
</reference>
<protein>
    <submittedName>
        <fullName evidence="2">Collagen type IV alpha 5 chain</fullName>
    </submittedName>
</protein>
<feature type="signal peptide" evidence="1">
    <location>
        <begin position="1"/>
        <end position="26"/>
    </location>
</feature>
<gene>
    <name evidence="2" type="primary">COL4A5</name>
</gene>
<dbReference type="HGNC" id="HGNC:2207">
    <property type="gene designation" value="COL4A5"/>
</dbReference>
<accession>A0A2R8Y5W0</accession>